<name>A0AA85A5W5_9TREM</name>
<sequence>MSFVLTVYHYIQCYIPFTSYFLIIKQSRYVIYNEMIQQMFHSFAFMMIIFSIELLSMLEIFIGLKKEINTEHKRDIQNEIFLFPKLDTIHHH</sequence>
<feature type="transmembrane region" description="Helical" evidence="1">
    <location>
        <begin position="43"/>
        <end position="64"/>
    </location>
</feature>
<keyword evidence="1" id="KW-1133">Transmembrane helix</keyword>
<dbReference type="WBParaSite" id="SMRG1_66400.1">
    <property type="protein sequence ID" value="SMRG1_66400.1"/>
    <property type="gene ID" value="SMRG1_66400"/>
</dbReference>
<keyword evidence="1" id="KW-0472">Membrane</keyword>
<organism evidence="2 3">
    <name type="scientific">Schistosoma margrebowiei</name>
    <dbReference type="NCBI Taxonomy" id="48269"/>
    <lineage>
        <taxon>Eukaryota</taxon>
        <taxon>Metazoa</taxon>
        <taxon>Spiralia</taxon>
        <taxon>Lophotrochozoa</taxon>
        <taxon>Platyhelminthes</taxon>
        <taxon>Trematoda</taxon>
        <taxon>Digenea</taxon>
        <taxon>Strigeidida</taxon>
        <taxon>Schistosomatoidea</taxon>
        <taxon>Schistosomatidae</taxon>
        <taxon>Schistosoma</taxon>
    </lineage>
</organism>
<evidence type="ECO:0000313" key="3">
    <source>
        <dbReference type="WBParaSite" id="SMRG1_66400.1"/>
    </source>
</evidence>
<accession>A0AA85A5W5</accession>
<reference evidence="3" key="1">
    <citation type="submission" date="2023-11" db="UniProtKB">
        <authorList>
            <consortium name="WormBaseParasite"/>
        </authorList>
    </citation>
    <scope>IDENTIFICATION</scope>
</reference>
<dbReference type="AlphaFoldDB" id="A0AA85A5W5"/>
<evidence type="ECO:0000256" key="1">
    <source>
        <dbReference type="SAM" id="Phobius"/>
    </source>
</evidence>
<feature type="transmembrane region" description="Helical" evidence="1">
    <location>
        <begin position="7"/>
        <end position="23"/>
    </location>
</feature>
<evidence type="ECO:0000313" key="2">
    <source>
        <dbReference type="Proteomes" id="UP000050790"/>
    </source>
</evidence>
<keyword evidence="1" id="KW-0812">Transmembrane</keyword>
<dbReference type="Proteomes" id="UP000050790">
    <property type="component" value="Unassembled WGS sequence"/>
</dbReference>
<protein>
    <submittedName>
        <fullName evidence="3">Uncharacterized protein</fullName>
    </submittedName>
</protein>
<proteinExistence type="predicted"/>